<gene>
    <name evidence="3" type="ORF">B0T18DRAFT_94023</name>
</gene>
<dbReference type="AlphaFoldDB" id="A0AA40KB96"/>
<feature type="compositionally biased region" description="Low complexity" evidence="2">
    <location>
        <begin position="147"/>
        <end position="162"/>
    </location>
</feature>
<keyword evidence="4" id="KW-1185">Reference proteome</keyword>
<evidence type="ECO:0000313" key="3">
    <source>
        <dbReference type="EMBL" id="KAK0752626.1"/>
    </source>
</evidence>
<name>A0AA40KB96_9PEZI</name>
<reference evidence="3" key="1">
    <citation type="submission" date="2023-06" db="EMBL/GenBank/DDBJ databases">
        <title>Genome-scale phylogeny and comparative genomics of the fungal order Sordariales.</title>
        <authorList>
            <consortium name="Lawrence Berkeley National Laboratory"/>
            <person name="Hensen N."/>
            <person name="Bonometti L."/>
            <person name="Westerberg I."/>
            <person name="Brannstrom I.O."/>
            <person name="Guillou S."/>
            <person name="Cros-Aarteil S."/>
            <person name="Calhoun S."/>
            <person name="Haridas S."/>
            <person name="Kuo A."/>
            <person name="Mondo S."/>
            <person name="Pangilinan J."/>
            <person name="Riley R."/>
            <person name="LaButti K."/>
            <person name="Andreopoulos B."/>
            <person name="Lipzen A."/>
            <person name="Chen C."/>
            <person name="Yanf M."/>
            <person name="Daum C."/>
            <person name="Ng V."/>
            <person name="Clum A."/>
            <person name="Steindorff A."/>
            <person name="Ohm R."/>
            <person name="Martin F."/>
            <person name="Silar P."/>
            <person name="Natvig D."/>
            <person name="Lalanne C."/>
            <person name="Gautier V."/>
            <person name="Ament-velasquez S.L."/>
            <person name="Kruys A."/>
            <person name="Hutchinson M.I."/>
            <person name="Powell A.J."/>
            <person name="Barry K."/>
            <person name="Miller A.N."/>
            <person name="Grigoriev I.V."/>
            <person name="Debuchy R."/>
            <person name="Gladieux P."/>
            <person name="Thoren M.H."/>
            <person name="Johannesson H."/>
        </authorList>
    </citation>
    <scope>NUCLEOTIDE SEQUENCE</scope>
    <source>
        <strain evidence="3">SMH3187-1</strain>
    </source>
</reference>
<feature type="coiled-coil region" evidence="1">
    <location>
        <begin position="383"/>
        <end position="445"/>
    </location>
</feature>
<evidence type="ECO:0000313" key="4">
    <source>
        <dbReference type="Proteomes" id="UP001172155"/>
    </source>
</evidence>
<feature type="region of interest" description="Disordered" evidence="2">
    <location>
        <begin position="108"/>
        <end position="263"/>
    </location>
</feature>
<keyword evidence="1" id="KW-0175">Coiled coil</keyword>
<evidence type="ECO:0000256" key="2">
    <source>
        <dbReference type="SAM" id="MobiDB-lite"/>
    </source>
</evidence>
<dbReference type="Proteomes" id="UP001172155">
    <property type="component" value="Unassembled WGS sequence"/>
</dbReference>
<dbReference type="EMBL" id="JAUKUD010000002">
    <property type="protein sequence ID" value="KAK0752626.1"/>
    <property type="molecule type" value="Genomic_DNA"/>
</dbReference>
<feature type="compositionally biased region" description="Basic and acidic residues" evidence="2">
    <location>
        <begin position="108"/>
        <end position="126"/>
    </location>
</feature>
<protein>
    <submittedName>
        <fullName evidence="3">Uncharacterized protein</fullName>
    </submittedName>
</protein>
<comment type="caution">
    <text evidence="3">The sequence shown here is derived from an EMBL/GenBank/DDBJ whole genome shotgun (WGS) entry which is preliminary data.</text>
</comment>
<accession>A0AA40KB96</accession>
<sequence>MDSRQMGVPLAVQQRMADIARRWDIASLDDLLPPGLSPPQFSRNLIMLLNRLSRHLIAADASHRLQEAIRCRRATETLANKKVAKREYLTRADALKVIADNDIPDLRFGADADEDGPSHLDQRRASLDPSEPSIDAATGSEERAHDTSSISTSFSSGTSNASRNASPTIEGSKDTTPESSPLEDTAHATHMTPRPKRGQVVNPPPLGHAQQLTPPSSDSGMSSDVNGSANSRKSARGLDSETITPSPFNYASGPNQRTSPTGETLKRRWAELEDDVNLEVTRLEGRTKLQQALLDCAHTESDDAHEKHAAIESRVALLTAEAESMQLECLHLQDRLPATVLALQGLLPHIFLGAKLPTPGADLDIRDPGGAIAQTIITFRDTVAAKLRAKEELEQRLETAMSSLHVAAKVLESKVSEVTELEQLLAELERELDESNEMSRLLSKKRR</sequence>
<evidence type="ECO:0000256" key="1">
    <source>
        <dbReference type="SAM" id="Coils"/>
    </source>
</evidence>
<proteinExistence type="predicted"/>
<feature type="compositionally biased region" description="Polar residues" evidence="2">
    <location>
        <begin position="210"/>
        <end position="232"/>
    </location>
</feature>
<feature type="compositionally biased region" description="Polar residues" evidence="2">
    <location>
        <begin position="241"/>
        <end position="262"/>
    </location>
</feature>
<organism evidence="3 4">
    <name type="scientific">Schizothecium vesticola</name>
    <dbReference type="NCBI Taxonomy" id="314040"/>
    <lineage>
        <taxon>Eukaryota</taxon>
        <taxon>Fungi</taxon>
        <taxon>Dikarya</taxon>
        <taxon>Ascomycota</taxon>
        <taxon>Pezizomycotina</taxon>
        <taxon>Sordariomycetes</taxon>
        <taxon>Sordariomycetidae</taxon>
        <taxon>Sordariales</taxon>
        <taxon>Schizotheciaceae</taxon>
        <taxon>Schizothecium</taxon>
    </lineage>
</organism>